<keyword evidence="1" id="KW-1133">Transmembrane helix</keyword>
<reference evidence="2 3" key="1">
    <citation type="submission" date="2018-03" db="EMBL/GenBank/DDBJ databases">
        <title>Genome sequence of Clostridium liquoris DSM 100320.</title>
        <authorList>
            <person name="Poehlein A."/>
            <person name="Daniel R."/>
        </authorList>
    </citation>
    <scope>NUCLEOTIDE SEQUENCE [LARGE SCALE GENOMIC DNA]</scope>
    <source>
        <strain evidence="2 3">DSM 100320</strain>
    </source>
</reference>
<dbReference type="RefSeq" id="WP_106063458.1">
    <property type="nucleotide sequence ID" value="NZ_PVXO01000036.1"/>
</dbReference>
<dbReference type="GO" id="GO:0016020">
    <property type="term" value="C:membrane"/>
    <property type="evidence" value="ECO:0007669"/>
    <property type="project" value="InterPro"/>
</dbReference>
<dbReference type="OrthoDB" id="283553at2"/>
<dbReference type="EMBL" id="PVXO01000036">
    <property type="protein sequence ID" value="PRR78759.1"/>
    <property type="molecule type" value="Genomic_DNA"/>
</dbReference>
<gene>
    <name evidence="2" type="ORF">CLLI_13410</name>
</gene>
<keyword evidence="3" id="KW-1185">Reference proteome</keyword>
<name>A0A2T0B4E7_9CLOT</name>
<evidence type="ECO:0000256" key="1">
    <source>
        <dbReference type="SAM" id="Phobius"/>
    </source>
</evidence>
<dbReference type="Pfam" id="PF02325">
    <property type="entry name" value="CCB3_YggT"/>
    <property type="match status" value="1"/>
</dbReference>
<keyword evidence="1" id="KW-0472">Membrane</keyword>
<protein>
    <submittedName>
        <fullName evidence="2">YGGT family protein</fullName>
    </submittedName>
</protein>
<comment type="caution">
    <text evidence="2">The sequence shown here is derived from an EMBL/GenBank/DDBJ whole genome shotgun (WGS) entry which is preliminary data.</text>
</comment>
<accession>A0A2T0B4E7</accession>
<proteinExistence type="predicted"/>
<dbReference type="InterPro" id="IPR003425">
    <property type="entry name" value="CCB3/YggT"/>
</dbReference>
<dbReference type="AlphaFoldDB" id="A0A2T0B4E7"/>
<evidence type="ECO:0000313" key="3">
    <source>
        <dbReference type="Proteomes" id="UP000239706"/>
    </source>
</evidence>
<feature type="transmembrane region" description="Helical" evidence="1">
    <location>
        <begin position="59"/>
        <end position="79"/>
    </location>
</feature>
<keyword evidence="1" id="KW-0812">Transmembrane</keyword>
<sequence length="88" mass="9965">MDTALFRIINICFGVAEYAILIDVILSYIPIGRENGFTQLVHAITEPLLSPGRKIQDKLMPGLMIDFSPIIAYFMVYILKQVVFSIML</sequence>
<feature type="transmembrane region" description="Helical" evidence="1">
    <location>
        <begin position="6"/>
        <end position="29"/>
    </location>
</feature>
<dbReference type="Proteomes" id="UP000239706">
    <property type="component" value="Unassembled WGS sequence"/>
</dbReference>
<organism evidence="2 3">
    <name type="scientific">Clostridium liquoris</name>
    <dbReference type="NCBI Taxonomy" id="1289519"/>
    <lineage>
        <taxon>Bacteria</taxon>
        <taxon>Bacillati</taxon>
        <taxon>Bacillota</taxon>
        <taxon>Clostridia</taxon>
        <taxon>Eubacteriales</taxon>
        <taxon>Clostridiaceae</taxon>
        <taxon>Clostridium</taxon>
    </lineage>
</organism>
<evidence type="ECO:0000313" key="2">
    <source>
        <dbReference type="EMBL" id="PRR78759.1"/>
    </source>
</evidence>